<name>A0A2X3MKI0_9BACT</name>
<gene>
    <name evidence="2" type="ORF">BARAN1_0359</name>
</gene>
<sequence length="184" mass="21248">MNPISWLVLALLVVGTALILWWRWTRRVTRGLARVTAAWGELEKALAERATALEAMHAELEQAGYVPEGRPRLREAVAKLRQATGPRDLAAADRAVEDVLLQIYRGLPRERIEAIRQAQDRLAQADEERDLARRSYNDLALSWAFLVHRFPYRQIARHRRLVPPEPFLLPGEEADWARRHLDRP</sequence>
<dbReference type="KEGG" id="bana:BARAN1_0359"/>
<dbReference type="RefSeq" id="WP_122030611.1">
    <property type="nucleotide sequence ID" value="NZ_LS483254.1"/>
</dbReference>
<evidence type="ECO:0000313" key="3">
    <source>
        <dbReference type="Proteomes" id="UP000249818"/>
    </source>
</evidence>
<dbReference type="Gene3D" id="1.20.1440.20">
    <property type="entry name" value="LemA-like domain"/>
    <property type="match status" value="1"/>
</dbReference>
<keyword evidence="1" id="KW-1133">Transmembrane helix</keyword>
<dbReference type="AlphaFoldDB" id="A0A2X3MKI0"/>
<accession>A0A2X3MKI0</accession>
<dbReference type="Proteomes" id="UP000249818">
    <property type="component" value="Chromosome BARAN1"/>
</dbReference>
<keyword evidence="1" id="KW-0472">Membrane</keyword>
<keyword evidence="1" id="KW-0812">Transmembrane</keyword>
<evidence type="ECO:0000313" key="2">
    <source>
        <dbReference type="EMBL" id="SQD92384.1"/>
    </source>
</evidence>
<dbReference type="InterPro" id="IPR023353">
    <property type="entry name" value="LemA-like_dom_sf"/>
</dbReference>
<protein>
    <submittedName>
        <fullName evidence="2">LemA protein</fullName>
    </submittedName>
</protein>
<reference evidence="3" key="1">
    <citation type="submission" date="2018-05" db="EMBL/GenBank/DDBJ databases">
        <authorList>
            <person name="Hao L."/>
        </authorList>
    </citation>
    <scope>NUCLEOTIDE SEQUENCE [LARGE SCALE GENOMIC DNA]</scope>
</reference>
<keyword evidence="3" id="KW-1185">Reference proteome</keyword>
<dbReference type="SUPFAM" id="SSF140478">
    <property type="entry name" value="LemA-like"/>
    <property type="match status" value="1"/>
</dbReference>
<organism evidence="2 3">
    <name type="scientific">Candidatus Bipolaricaulis anaerobius</name>
    <dbReference type="NCBI Taxonomy" id="2026885"/>
    <lineage>
        <taxon>Bacteria</taxon>
        <taxon>Candidatus Bipolaricaulota</taxon>
        <taxon>Candidatus Bipolaricaulia</taxon>
        <taxon>Candidatus Bipolaricaulales</taxon>
        <taxon>Candidatus Bipolaricaulaceae</taxon>
        <taxon>Candidatus Bipolaricaulis</taxon>
    </lineage>
</organism>
<feature type="transmembrane region" description="Helical" evidence="1">
    <location>
        <begin position="6"/>
        <end position="24"/>
    </location>
</feature>
<evidence type="ECO:0000256" key="1">
    <source>
        <dbReference type="SAM" id="Phobius"/>
    </source>
</evidence>
<proteinExistence type="predicted"/>
<dbReference type="EMBL" id="LS483254">
    <property type="protein sequence ID" value="SQD92384.1"/>
    <property type="molecule type" value="Genomic_DNA"/>
</dbReference>